<organism evidence="3 4">
    <name type="scientific">Ruminiclostridium cellobioparum subsp. termitidis CT1112</name>
    <dbReference type="NCBI Taxonomy" id="1195236"/>
    <lineage>
        <taxon>Bacteria</taxon>
        <taxon>Bacillati</taxon>
        <taxon>Bacillota</taxon>
        <taxon>Clostridia</taxon>
        <taxon>Eubacteriales</taxon>
        <taxon>Oscillospiraceae</taxon>
        <taxon>Ruminiclostridium</taxon>
    </lineage>
</organism>
<keyword evidence="4" id="KW-1185">Reference proteome</keyword>
<dbReference type="AlphaFoldDB" id="S0FJH1"/>
<proteinExistence type="predicted"/>
<dbReference type="eggNOG" id="COG2159">
    <property type="taxonomic scope" value="Bacteria"/>
</dbReference>
<gene>
    <name evidence="3" type="ORF">CTER_3775</name>
</gene>
<sequence>MISGIEIIDSHVHTFASDEIAGRIISSFNKLYDIEFTNPGNGTIDNVLENMKTGGIDRTVMVNFAPPRIIHQNNLWTLETGKNSCGKLIPLVSFHPEMEGILTEHLENYINMGARGIKLHPMAQGFDVRDERMQKLYESCNEKRFAILIHCGRVSNARLNEYSDFECILPVIERYTDLPIILAHMADGSVKKCLEVSKKYKNVYLDTSIVITGYPEIMNVNEPSWLDDGEVTSIINEIGADRIIFGSDFPWGSPIHDLKRIMNFNLDISQKRLIFNENAKRIFQLE</sequence>
<dbReference type="Proteomes" id="UP000014155">
    <property type="component" value="Unassembled WGS sequence"/>
</dbReference>
<protein>
    <submittedName>
        <fullName evidence="3">Amidohydrolase 2</fullName>
    </submittedName>
</protein>
<evidence type="ECO:0000259" key="2">
    <source>
        <dbReference type="Pfam" id="PF04909"/>
    </source>
</evidence>
<dbReference type="InterPro" id="IPR032465">
    <property type="entry name" value="ACMSD"/>
</dbReference>
<dbReference type="SUPFAM" id="SSF51556">
    <property type="entry name" value="Metallo-dependent hydrolases"/>
    <property type="match status" value="1"/>
</dbReference>
<dbReference type="Pfam" id="PF04909">
    <property type="entry name" value="Amidohydro_2"/>
    <property type="match status" value="1"/>
</dbReference>
<keyword evidence="3" id="KW-0378">Hydrolase</keyword>
<dbReference type="PATRIC" id="fig|1195236.3.peg.3990"/>
<name>S0FJH1_RUMCE</name>
<dbReference type="InterPro" id="IPR032466">
    <property type="entry name" value="Metal_Hydrolase"/>
</dbReference>
<keyword evidence="1" id="KW-0456">Lyase</keyword>
<dbReference type="InterPro" id="IPR006680">
    <property type="entry name" value="Amidohydro-rel"/>
</dbReference>
<dbReference type="Gene3D" id="3.20.20.140">
    <property type="entry name" value="Metal-dependent hydrolases"/>
    <property type="match status" value="1"/>
</dbReference>
<dbReference type="RefSeq" id="WP_004628272.1">
    <property type="nucleotide sequence ID" value="NZ_AORV01000054.1"/>
</dbReference>
<dbReference type="PANTHER" id="PTHR21240">
    <property type="entry name" value="2-AMINO-3-CARBOXYLMUCONATE-6-SEMIALDEHYDE DECARBOXYLASE"/>
    <property type="match status" value="1"/>
</dbReference>
<dbReference type="STRING" id="1195236.CTER_3775"/>
<evidence type="ECO:0000313" key="4">
    <source>
        <dbReference type="Proteomes" id="UP000014155"/>
    </source>
</evidence>
<evidence type="ECO:0000256" key="1">
    <source>
        <dbReference type="ARBA" id="ARBA00023239"/>
    </source>
</evidence>
<dbReference type="GO" id="GO:0016831">
    <property type="term" value="F:carboxy-lyase activity"/>
    <property type="evidence" value="ECO:0007669"/>
    <property type="project" value="InterPro"/>
</dbReference>
<evidence type="ECO:0000313" key="3">
    <source>
        <dbReference type="EMBL" id="EMS70416.1"/>
    </source>
</evidence>
<accession>S0FJH1</accession>
<dbReference type="EMBL" id="AORV01000054">
    <property type="protein sequence ID" value="EMS70416.1"/>
    <property type="molecule type" value="Genomic_DNA"/>
</dbReference>
<dbReference type="GO" id="GO:0016787">
    <property type="term" value="F:hydrolase activity"/>
    <property type="evidence" value="ECO:0007669"/>
    <property type="project" value="UniProtKB-KW"/>
</dbReference>
<comment type="caution">
    <text evidence="3">The sequence shown here is derived from an EMBL/GenBank/DDBJ whole genome shotgun (WGS) entry which is preliminary data.</text>
</comment>
<feature type="domain" description="Amidohydrolase-related" evidence="2">
    <location>
        <begin position="8"/>
        <end position="284"/>
    </location>
</feature>
<reference evidence="3 4" key="1">
    <citation type="journal article" date="2013" name="Genome Announc.">
        <title>Draft Genome Sequence of the Cellulolytic, Mesophilic, Anaerobic Bacterium Clostridium termitidis Strain CT1112 (DSM 5398).</title>
        <authorList>
            <person name="Lal S."/>
            <person name="Ramachandran U."/>
            <person name="Zhang X."/>
            <person name="Munir R."/>
            <person name="Sparling R."/>
            <person name="Levin D.B."/>
        </authorList>
    </citation>
    <scope>NUCLEOTIDE SEQUENCE [LARGE SCALE GENOMIC DNA]</scope>
    <source>
        <strain evidence="3 4">CT1112</strain>
    </source>
</reference>